<proteinExistence type="predicted"/>
<dbReference type="STRING" id="4790.A0A0W8BV66"/>
<feature type="chain" id="PRO_5006939803" evidence="1">
    <location>
        <begin position="22"/>
        <end position="76"/>
    </location>
</feature>
<gene>
    <name evidence="2" type="ORF">AM587_10008261</name>
</gene>
<dbReference type="AlphaFoldDB" id="A0A0W8BV66"/>
<name>A0A0W8BV66_PHYNI</name>
<comment type="caution">
    <text evidence="2">The sequence shown here is derived from an EMBL/GenBank/DDBJ whole genome shotgun (WGS) entry which is preliminary data.</text>
</comment>
<dbReference type="OrthoDB" id="10261072at2759"/>
<evidence type="ECO:0000256" key="1">
    <source>
        <dbReference type="SAM" id="SignalP"/>
    </source>
</evidence>
<protein>
    <submittedName>
        <fullName evidence="2">Deoxyuridine 5'-triphosphate nucleotidohydrolase</fullName>
    </submittedName>
</protein>
<dbReference type="EMBL" id="LNFO01005977">
    <property type="protein sequence ID" value="KUF75755.1"/>
    <property type="molecule type" value="Genomic_DNA"/>
</dbReference>
<evidence type="ECO:0000313" key="3">
    <source>
        <dbReference type="Proteomes" id="UP000052943"/>
    </source>
</evidence>
<organism evidence="2 3">
    <name type="scientific">Phytophthora nicotianae</name>
    <name type="common">Potato buckeye rot agent</name>
    <name type="synonym">Phytophthora parasitica</name>
    <dbReference type="NCBI Taxonomy" id="4792"/>
    <lineage>
        <taxon>Eukaryota</taxon>
        <taxon>Sar</taxon>
        <taxon>Stramenopiles</taxon>
        <taxon>Oomycota</taxon>
        <taxon>Peronosporomycetes</taxon>
        <taxon>Peronosporales</taxon>
        <taxon>Peronosporaceae</taxon>
        <taxon>Phytophthora</taxon>
    </lineage>
</organism>
<accession>A0A0W8BV66</accession>
<evidence type="ECO:0000313" key="2">
    <source>
        <dbReference type="EMBL" id="KUF75755.1"/>
    </source>
</evidence>
<reference evidence="2 3" key="1">
    <citation type="submission" date="2015-11" db="EMBL/GenBank/DDBJ databases">
        <title>Genomes and virulence difference between two physiological races of Phytophthora nicotianae.</title>
        <authorList>
            <person name="Liu H."/>
            <person name="Ma X."/>
            <person name="Yu H."/>
            <person name="Fang D."/>
            <person name="Li Y."/>
            <person name="Wang X."/>
            <person name="Wang W."/>
            <person name="Dong Y."/>
            <person name="Xiao B."/>
        </authorList>
    </citation>
    <scope>NUCLEOTIDE SEQUENCE [LARGE SCALE GENOMIC DNA]</scope>
    <source>
        <strain evidence="3">race 0</strain>
    </source>
</reference>
<feature type="signal peptide" evidence="1">
    <location>
        <begin position="1"/>
        <end position="21"/>
    </location>
</feature>
<keyword evidence="1" id="KW-0732">Signal</keyword>
<sequence length="76" mass="8585">MNAKIFFVALFAVAITSFAPAKKKVVDDKARAELKKKLFTASERQFKLLSTALDNYIEDDNSAKVLEWINAFLESN</sequence>
<dbReference type="Proteomes" id="UP000052943">
    <property type="component" value="Unassembled WGS sequence"/>
</dbReference>